<keyword evidence="3" id="KW-1185">Reference proteome</keyword>
<feature type="region of interest" description="Disordered" evidence="1">
    <location>
        <begin position="73"/>
        <end position="242"/>
    </location>
</feature>
<evidence type="ECO:0000256" key="1">
    <source>
        <dbReference type="SAM" id="MobiDB-lite"/>
    </source>
</evidence>
<name>A0A9X1N9W2_9ACTN</name>
<dbReference type="AlphaFoldDB" id="A0A9X1N9W2"/>
<sequence length="381" mass="41728">MIDIDVLSTAADLKEFDAATVAAYCHTDEDRVVLVLDEHHDLFAKRIARHQAQPSSPRYRVLHPDALARRISSLPRTKDFAPSPWYDQPSATENEPPPSSSSRPRPPRSSPRPRRPERGDQPAPRFTQRSFTSGGYTSTGAPSLYAYGDEFPPDRTPSARPKPQGQAPRNPAPRNQSNRPPRNAAPWNRPTAARLPNAAQAPRRQPAPIPPHLPQLGAPSVPNPASMRSSAPPDLDDVPSLHDEPARLDRLEVIHTRDPEPDPRITHAESSLLTCAREPDPQARHALASAAMSALSECVPNLPRDGELHTAELPVRLRFALTLATLTLIESTGQPIARKLLISAYDDAAAAAQEFLPARQADLISRFRALASGRSVDYRSA</sequence>
<organism evidence="2 3">
    <name type="scientific">Kineosporia babensis</name>
    <dbReference type="NCBI Taxonomy" id="499548"/>
    <lineage>
        <taxon>Bacteria</taxon>
        <taxon>Bacillati</taxon>
        <taxon>Actinomycetota</taxon>
        <taxon>Actinomycetes</taxon>
        <taxon>Kineosporiales</taxon>
        <taxon>Kineosporiaceae</taxon>
        <taxon>Kineosporia</taxon>
    </lineage>
</organism>
<dbReference type="EMBL" id="JAJOMB010000002">
    <property type="protein sequence ID" value="MCD5309974.1"/>
    <property type="molecule type" value="Genomic_DNA"/>
</dbReference>
<gene>
    <name evidence="2" type="ORF">LR394_03645</name>
</gene>
<evidence type="ECO:0000313" key="2">
    <source>
        <dbReference type="EMBL" id="MCD5309974.1"/>
    </source>
</evidence>
<proteinExistence type="predicted"/>
<feature type="compositionally biased region" description="Low complexity" evidence="1">
    <location>
        <begin position="178"/>
        <end position="204"/>
    </location>
</feature>
<evidence type="ECO:0000313" key="3">
    <source>
        <dbReference type="Proteomes" id="UP001138997"/>
    </source>
</evidence>
<dbReference type="Proteomes" id="UP001138997">
    <property type="component" value="Unassembled WGS sequence"/>
</dbReference>
<accession>A0A9X1N9W2</accession>
<comment type="caution">
    <text evidence="2">The sequence shown here is derived from an EMBL/GenBank/DDBJ whole genome shotgun (WGS) entry which is preliminary data.</text>
</comment>
<reference evidence="2" key="1">
    <citation type="submission" date="2021-11" db="EMBL/GenBank/DDBJ databases">
        <title>Streptomyces corallinus and Kineosporia corallina sp. nov., two new coral-derived marine actinobacteria.</title>
        <authorList>
            <person name="Buangrab K."/>
            <person name="Sutthacheep M."/>
            <person name="Yeemin T."/>
            <person name="Harunari E."/>
            <person name="Igarashi Y."/>
            <person name="Sripreechasak P."/>
            <person name="Kanchanasin P."/>
            <person name="Tanasupawat S."/>
            <person name="Phongsopitanun W."/>
        </authorList>
    </citation>
    <scope>NUCLEOTIDE SEQUENCE</scope>
    <source>
        <strain evidence="2">JCM 31032</strain>
    </source>
</reference>
<feature type="compositionally biased region" description="Polar residues" evidence="1">
    <location>
        <begin position="127"/>
        <end position="141"/>
    </location>
</feature>
<protein>
    <submittedName>
        <fullName evidence="2">Uncharacterized protein</fullName>
    </submittedName>
</protein>
<dbReference type="RefSeq" id="WP_231438903.1">
    <property type="nucleotide sequence ID" value="NZ_JAJOMB010000002.1"/>
</dbReference>